<dbReference type="Proteomes" id="UP001153076">
    <property type="component" value="Unassembled WGS sequence"/>
</dbReference>
<evidence type="ECO:0000313" key="3">
    <source>
        <dbReference type="Proteomes" id="UP001153076"/>
    </source>
</evidence>
<sequence length="218" mass="25123">MARGRALEEAREIERKEQSSRPRMTEQKGLSPYACKRENFEEVMMCVSIIKPKLKHPTPLLRYRLCPQRGPLGFRWKHNPIETYVWPKVTSEVEFSTARFWAKAYNVPGKKQTTSFAQLLTSHIGEFVGCNDMTMLDIDKALCFRVDIDISKPLRITQGENIAFSNKAASPVADFYVRVILSLVKQFDFVSWSFVKRGGNRVAHDPIHRQPFCLEGKI</sequence>
<organism evidence="2 3">
    <name type="scientific">Carnegiea gigantea</name>
    <dbReference type="NCBI Taxonomy" id="171969"/>
    <lineage>
        <taxon>Eukaryota</taxon>
        <taxon>Viridiplantae</taxon>
        <taxon>Streptophyta</taxon>
        <taxon>Embryophyta</taxon>
        <taxon>Tracheophyta</taxon>
        <taxon>Spermatophyta</taxon>
        <taxon>Magnoliopsida</taxon>
        <taxon>eudicotyledons</taxon>
        <taxon>Gunneridae</taxon>
        <taxon>Pentapetalae</taxon>
        <taxon>Caryophyllales</taxon>
        <taxon>Cactineae</taxon>
        <taxon>Cactaceae</taxon>
        <taxon>Cactoideae</taxon>
        <taxon>Echinocereeae</taxon>
        <taxon>Carnegiea</taxon>
    </lineage>
</organism>
<accession>A0A9Q1GJS2</accession>
<name>A0A9Q1GJS2_9CARY</name>
<gene>
    <name evidence="2" type="ORF">Cgig2_006538</name>
</gene>
<feature type="compositionally biased region" description="Basic and acidic residues" evidence="1">
    <location>
        <begin position="1"/>
        <end position="26"/>
    </location>
</feature>
<keyword evidence="3" id="KW-1185">Reference proteome</keyword>
<proteinExistence type="predicted"/>
<feature type="region of interest" description="Disordered" evidence="1">
    <location>
        <begin position="1"/>
        <end position="30"/>
    </location>
</feature>
<protein>
    <submittedName>
        <fullName evidence="2">Uncharacterized protein</fullName>
    </submittedName>
</protein>
<dbReference type="OrthoDB" id="1938170at2759"/>
<dbReference type="AlphaFoldDB" id="A0A9Q1GJS2"/>
<evidence type="ECO:0000313" key="2">
    <source>
        <dbReference type="EMBL" id="KAJ8421288.1"/>
    </source>
</evidence>
<dbReference type="EMBL" id="JAKOGI010002808">
    <property type="protein sequence ID" value="KAJ8421288.1"/>
    <property type="molecule type" value="Genomic_DNA"/>
</dbReference>
<reference evidence="2" key="1">
    <citation type="submission" date="2022-04" db="EMBL/GenBank/DDBJ databases">
        <title>Carnegiea gigantea Genome sequencing and assembly v2.</title>
        <authorList>
            <person name="Copetti D."/>
            <person name="Sanderson M.J."/>
            <person name="Burquez A."/>
            <person name="Wojciechowski M.F."/>
        </authorList>
    </citation>
    <scope>NUCLEOTIDE SEQUENCE</scope>
    <source>
        <strain evidence="2">SGP5-SGP5p</strain>
        <tissue evidence="2">Aerial part</tissue>
    </source>
</reference>
<comment type="caution">
    <text evidence="2">The sequence shown here is derived from an EMBL/GenBank/DDBJ whole genome shotgun (WGS) entry which is preliminary data.</text>
</comment>
<evidence type="ECO:0000256" key="1">
    <source>
        <dbReference type="SAM" id="MobiDB-lite"/>
    </source>
</evidence>